<protein>
    <recommendedName>
        <fullName evidence="1">Methyltransferase FkbM domain-containing protein</fullName>
    </recommendedName>
</protein>
<dbReference type="EMBL" id="AP022574">
    <property type="protein sequence ID" value="BBX71551.1"/>
    <property type="molecule type" value="Genomic_DNA"/>
</dbReference>
<dbReference type="SUPFAM" id="SSF53335">
    <property type="entry name" value="S-adenosyl-L-methionine-dependent methyltransferases"/>
    <property type="match status" value="1"/>
</dbReference>
<dbReference type="PANTHER" id="PTHR34203">
    <property type="entry name" value="METHYLTRANSFERASE, FKBM FAMILY PROTEIN"/>
    <property type="match status" value="1"/>
</dbReference>
<evidence type="ECO:0000313" key="3">
    <source>
        <dbReference type="Proteomes" id="UP000466514"/>
    </source>
</evidence>
<dbReference type="InterPro" id="IPR029063">
    <property type="entry name" value="SAM-dependent_MTases_sf"/>
</dbReference>
<dbReference type="KEGG" id="mpsc:MPSYJ_50120"/>
<accession>A0A7I7MGT4</accession>
<gene>
    <name evidence="2" type="ORF">MPSYJ_50120</name>
</gene>
<reference evidence="2 3" key="1">
    <citation type="journal article" date="2019" name="Emerg. Microbes Infect.">
        <title>Comprehensive subspecies identification of 175 nontuberculous mycobacteria species based on 7547 genomic profiles.</title>
        <authorList>
            <person name="Matsumoto Y."/>
            <person name="Kinjo T."/>
            <person name="Motooka D."/>
            <person name="Nabeya D."/>
            <person name="Jung N."/>
            <person name="Uechi K."/>
            <person name="Horii T."/>
            <person name="Iida T."/>
            <person name="Fujita J."/>
            <person name="Nakamura S."/>
        </authorList>
    </citation>
    <scope>NUCLEOTIDE SEQUENCE [LARGE SCALE GENOMIC DNA]</scope>
    <source>
        <strain evidence="2 3">JCM 13323</strain>
    </source>
</reference>
<evidence type="ECO:0000259" key="1">
    <source>
        <dbReference type="Pfam" id="PF05050"/>
    </source>
</evidence>
<dbReference type="InterPro" id="IPR052514">
    <property type="entry name" value="SAM-dependent_MTase"/>
</dbReference>
<dbReference type="Gene3D" id="3.40.50.150">
    <property type="entry name" value="Vaccinia Virus protein VP39"/>
    <property type="match status" value="1"/>
</dbReference>
<name>A0A7I7MGT4_9MYCO</name>
<dbReference type="Proteomes" id="UP000466514">
    <property type="component" value="Chromosome"/>
</dbReference>
<dbReference type="InterPro" id="IPR006342">
    <property type="entry name" value="FkbM_mtfrase"/>
</dbReference>
<proteinExistence type="predicted"/>
<dbReference type="AlphaFoldDB" id="A0A7I7MGT4"/>
<keyword evidence="3" id="KW-1185">Reference proteome</keyword>
<dbReference type="Pfam" id="PF05050">
    <property type="entry name" value="Methyltransf_21"/>
    <property type="match status" value="1"/>
</dbReference>
<dbReference type="PANTHER" id="PTHR34203:SF15">
    <property type="entry name" value="SLL1173 PROTEIN"/>
    <property type="match status" value="1"/>
</dbReference>
<organism evidence="2 3">
    <name type="scientific">Mycolicibacterium psychrotolerans</name>
    <dbReference type="NCBI Taxonomy" id="216929"/>
    <lineage>
        <taxon>Bacteria</taxon>
        <taxon>Bacillati</taxon>
        <taxon>Actinomycetota</taxon>
        <taxon>Actinomycetes</taxon>
        <taxon>Mycobacteriales</taxon>
        <taxon>Mycobacteriaceae</taxon>
        <taxon>Mycolicibacterium</taxon>
    </lineage>
</organism>
<feature type="domain" description="Methyltransferase FkbM" evidence="1">
    <location>
        <begin position="27"/>
        <end position="184"/>
    </location>
</feature>
<sequence>MRNFIDEAEIIAQLAPDSTGNGLTLVDVGAHHGAVTSLFVDKGWSAVAYEPDPANRELFERRIGRHPRVQLSSSAVSDTGAESASLFTSSVSTGISTLSAFHDSHIPTAAVKVVTLAEDLRSRRIARVDFLKIDIEGFDFFALKGFDWNYAPRFVLFEFEDRKTTALGYSLADSSEFMIAHGYHLVYSVWEPIVEYGRRHFWRGLSSTIPADADKCWGNVLAFYDEADALRCTSTFGRRLV</sequence>
<evidence type="ECO:0000313" key="2">
    <source>
        <dbReference type="EMBL" id="BBX71551.1"/>
    </source>
</evidence>
<dbReference type="NCBIfam" id="TIGR01444">
    <property type="entry name" value="fkbM_fam"/>
    <property type="match status" value="1"/>
</dbReference>